<feature type="binding site" evidence="13">
    <location>
        <position position="220"/>
    </location>
    <ligand>
        <name>K(+)</name>
        <dbReference type="ChEBI" id="CHEBI:29103"/>
    </ligand>
</feature>
<dbReference type="EMBL" id="FNCI01000007">
    <property type="protein sequence ID" value="SDG24429.1"/>
    <property type="molecule type" value="Genomic_DNA"/>
</dbReference>
<dbReference type="GO" id="GO:0015379">
    <property type="term" value="F:potassium:chloride symporter activity"/>
    <property type="evidence" value="ECO:0007669"/>
    <property type="project" value="InterPro"/>
</dbReference>
<reference evidence="15 16" key="1">
    <citation type="submission" date="2016-10" db="EMBL/GenBank/DDBJ databases">
        <authorList>
            <person name="de Groot N.N."/>
        </authorList>
    </citation>
    <scope>NUCLEOTIDE SEQUENCE [LARGE SCALE GENOMIC DNA]</scope>
    <source>
        <strain evidence="15 16">BH539</strain>
    </source>
</reference>
<evidence type="ECO:0000313" key="16">
    <source>
        <dbReference type="Proteomes" id="UP000198641"/>
    </source>
</evidence>
<feature type="transmembrane region" description="Helical" evidence="14">
    <location>
        <begin position="38"/>
        <end position="57"/>
    </location>
</feature>
<keyword evidence="3 12" id="KW-0813">Transport</keyword>
<feature type="binding site" evidence="13">
    <location>
        <position position="221"/>
    </location>
    <ligand>
        <name>K(+)</name>
        <dbReference type="ChEBI" id="CHEBI:29103"/>
    </ligand>
</feature>
<dbReference type="InterPro" id="IPR004772">
    <property type="entry name" value="TrkH"/>
</dbReference>
<feature type="transmembrane region" description="Helical" evidence="14">
    <location>
        <begin position="136"/>
        <end position="161"/>
    </location>
</feature>
<dbReference type="PIRSF" id="PIRSF006247">
    <property type="entry name" value="TrkH"/>
    <property type="match status" value="1"/>
</dbReference>
<dbReference type="STRING" id="284577.SAMN05216571_10741"/>
<dbReference type="RefSeq" id="WP_092525851.1">
    <property type="nucleotide sequence ID" value="NZ_FNCI01000007.1"/>
</dbReference>
<feature type="transmembrane region" description="Helical" evidence="14">
    <location>
        <begin position="455"/>
        <end position="480"/>
    </location>
</feature>
<feature type="transmembrane region" description="Helical" evidence="14">
    <location>
        <begin position="12"/>
        <end position="32"/>
    </location>
</feature>
<dbReference type="GO" id="GO:0005886">
    <property type="term" value="C:plasma membrane"/>
    <property type="evidence" value="ECO:0007669"/>
    <property type="project" value="UniProtKB-SubCell"/>
</dbReference>
<evidence type="ECO:0000256" key="12">
    <source>
        <dbReference type="PIRNR" id="PIRNR006247"/>
    </source>
</evidence>
<dbReference type="NCBIfam" id="TIGR00933">
    <property type="entry name" value="2a38"/>
    <property type="match status" value="1"/>
</dbReference>
<dbReference type="GO" id="GO:0046872">
    <property type="term" value="F:metal ion binding"/>
    <property type="evidence" value="ECO:0007669"/>
    <property type="project" value="UniProtKB-KW"/>
</dbReference>
<keyword evidence="11 12" id="KW-0472">Membrane</keyword>
<keyword evidence="6 12" id="KW-0633">Potassium transport</keyword>
<proteinExistence type="inferred from homology"/>
<dbReference type="AlphaFoldDB" id="A0A1G7SPR9"/>
<keyword evidence="16" id="KW-1185">Reference proteome</keyword>
<sequence length="482" mass="52505">MSLRMILRILGLLLMLFSLTLLPPILISLLYADGVWSSFVIAMVITVATGALLYWPNRNARKELRTRDGFLIAALFWTVLGLFGALPLMLDGAQALSPTDAVFESFSGLTTTGATVITGIDFLPEGIRYYRQQLQWLGGMGIVVLAVAILPTLGIGGMQLYRTEIPGPLKDSKLTPRITETAKALWYIYATLTLTCFAAYWLAGMNWFDALGHSFSTVAIGGFSTYDTSIGHFDSALIEMICILFMIVSAMSYSLHFAAWREKRLSQYLADPEARFLLLFLLALSVITVLSLWLTGTYTDILGLRHGIFEAVSIATTAGFGVADFSVWPGALPFLLFVAAFVGGCSGSTGGGIKVIRIILILKQGMREVLRLIHPNAVIAVKIGKVSVPDSIAQAVWGFFSVYVLLFFLMLIGVMATGLDQITAWSAVAATINNLGPGLGEVASHYGDMPDAAKWILVVAMLLGRLEIFTVLVLFTPAFWRR</sequence>
<gene>
    <name evidence="15" type="ORF">SAMN05216571_10741</name>
</gene>
<feature type="binding site" evidence="13">
    <location>
        <position position="111"/>
    </location>
    <ligand>
        <name>K(+)</name>
        <dbReference type="ChEBI" id="CHEBI:29103"/>
    </ligand>
</feature>
<evidence type="ECO:0000256" key="7">
    <source>
        <dbReference type="ARBA" id="ARBA00022692"/>
    </source>
</evidence>
<evidence type="ECO:0000313" key="15">
    <source>
        <dbReference type="EMBL" id="SDG24429.1"/>
    </source>
</evidence>
<feature type="binding site" evidence="13">
    <location>
        <position position="434"/>
    </location>
    <ligand>
        <name>K(+)</name>
        <dbReference type="ChEBI" id="CHEBI:29103"/>
    </ligand>
</feature>
<feature type="binding site" evidence="13">
    <location>
        <position position="435"/>
    </location>
    <ligand>
        <name>K(+)</name>
        <dbReference type="ChEBI" id="CHEBI:29103"/>
    </ligand>
</feature>
<evidence type="ECO:0000256" key="5">
    <source>
        <dbReference type="ARBA" id="ARBA00022519"/>
    </source>
</evidence>
<evidence type="ECO:0000256" key="2">
    <source>
        <dbReference type="ARBA" id="ARBA00009137"/>
    </source>
</evidence>
<comment type="subcellular location">
    <subcellularLocation>
        <location evidence="1 12">Cell inner membrane</location>
        <topology evidence="1 12">Multi-pass membrane protein</topology>
    </subcellularLocation>
</comment>
<evidence type="ECO:0000256" key="1">
    <source>
        <dbReference type="ARBA" id="ARBA00004429"/>
    </source>
</evidence>
<evidence type="ECO:0000256" key="11">
    <source>
        <dbReference type="ARBA" id="ARBA00023136"/>
    </source>
</evidence>
<feature type="binding site" evidence="13">
    <location>
        <position position="317"/>
    </location>
    <ligand>
        <name>K(+)</name>
        <dbReference type="ChEBI" id="CHEBI:29103"/>
    </ligand>
</feature>
<keyword evidence="13" id="KW-0479">Metal-binding</keyword>
<feature type="transmembrane region" description="Helical" evidence="14">
    <location>
        <begin position="184"/>
        <end position="203"/>
    </location>
</feature>
<evidence type="ECO:0000256" key="14">
    <source>
        <dbReference type="SAM" id="Phobius"/>
    </source>
</evidence>
<evidence type="ECO:0000256" key="10">
    <source>
        <dbReference type="ARBA" id="ARBA00023065"/>
    </source>
</evidence>
<protein>
    <recommendedName>
        <fullName evidence="12">Trk system potassium uptake protein</fullName>
    </recommendedName>
</protein>
<keyword evidence="10 12" id="KW-0406">Ion transport</keyword>
<organism evidence="15 16">
    <name type="scientific">Onishia taeanensis</name>
    <dbReference type="NCBI Taxonomy" id="284577"/>
    <lineage>
        <taxon>Bacteria</taxon>
        <taxon>Pseudomonadati</taxon>
        <taxon>Pseudomonadota</taxon>
        <taxon>Gammaproteobacteria</taxon>
        <taxon>Oceanospirillales</taxon>
        <taxon>Halomonadaceae</taxon>
        <taxon>Onishia</taxon>
    </lineage>
</organism>
<dbReference type="InterPro" id="IPR003445">
    <property type="entry name" value="Cat_transpt"/>
</dbReference>
<evidence type="ECO:0000256" key="6">
    <source>
        <dbReference type="ARBA" id="ARBA00022538"/>
    </source>
</evidence>
<feature type="transmembrane region" description="Helical" evidence="14">
    <location>
        <begin position="69"/>
        <end position="90"/>
    </location>
</feature>
<feature type="transmembrane region" description="Helical" evidence="14">
    <location>
        <begin position="395"/>
        <end position="416"/>
    </location>
</feature>
<dbReference type="Pfam" id="PF02386">
    <property type="entry name" value="TrkH"/>
    <property type="match status" value="1"/>
</dbReference>
<dbReference type="OrthoDB" id="9810952at2"/>
<accession>A0A1G7SPR9</accession>
<feature type="transmembrane region" description="Helical" evidence="14">
    <location>
        <begin position="276"/>
        <end position="295"/>
    </location>
</feature>
<feature type="transmembrane region" description="Helical" evidence="14">
    <location>
        <begin position="236"/>
        <end position="256"/>
    </location>
</feature>
<dbReference type="PANTHER" id="PTHR32024:SF2">
    <property type="entry name" value="TRK SYSTEM POTASSIUM UPTAKE PROTEIN TRKG-RELATED"/>
    <property type="match status" value="1"/>
</dbReference>
<keyword evidence="4 12" id="KW-1003">Cell membrane</keyword>
<keyword evidence="7 14" id="KW-0812">Transmembrane</keyword>
<evidence type="ECO:0000256" key="9">
    <source>
        <dbReference type="ARBA" id="ARBA00022989"/>
    </source>
</evidence>
<keyword evidence="9 14" id="KW-1133">Transmembrane helix</keyword>
<dbReference type="Proteomes" id="UP000198641">
    <property type="component" value="Unassembled WGS sequence"/>
</dbReference>
<name>A0A1G7SPR9_9GAMM</name>
<dbReference type="PANTHER" id="PTHR32024">
    <property type="entry name" value="TRK SYSTEM POTASSIUM UPTAKE PROTEIN TRKG-RELATED"/>
    <property type="match status" value="1"/>
</dbReference>
<keyword evidence="5 12" id="KW-0997">Cell inner membrane</keyword>
<evidence type="ECO:0000256" key="8">
    <source>
        <dbReference type="ARBA" id="ARBA00022958"/>
    </source>
</evidence>
<feature type="binding site" evidence="13">
    <location>
        <position position="112"/>
    </location>
    <ligand>
        <name>K(+)</name>
        <dbReference type="ChEBI" id="CHEBI:29103"/>
    </ligand>
</feature>
<evidence type="ECO:0000256" key="13">
    <source>
        <dbReference type="PIRSR" id="PIRSR006247-1"/>
    </source>
</evidence>
<comment type="similarity">
    <text evidence="2 12">Belongs to the TrkH potassium transport family.</text>
</comment>
<evidence type="ECO:0000256" key="3">
    <source>
        <dbReference type="ARBA" id="ARBA00022448"/>
    </source>
</evidence>
<feature type="transmembrane region" description="Helical" evidence="14">
    <location>
        <begin position="334"/>
        <end position="362"/>
    </location>
</feature>
<keyword evidence="8 12" id="KW-0630">Potassium</keyword>
<evidence type="ECO:0000256" key="4">
    <source>
        <dbReference type="ARBA" id="ARBA00022475"/>
    </source>
</evidence>
<feature type="binding site" evidence="13">
    <location>
        <position position="318"/>
    </location>
    <ligand>
        <name>K(+)</name>
        <dbReference type="ChEBI" id="CHEBI:29103"/>
    </ligand>
</feature>